<dbReference type="InterPro" id="IPR016187">
    <property type="entry name" value="CTDL_fold"/>
</dbReference>
<evidence type="ECO:0000313" key="3">
    <source>
        <dbReference type="Proteomes" id="UP000801492"/>
    </source>
</evidence>
<dbReference type="Gene3D" id="3.10.100.10">
    <property type="entry name" value="Mannose-Binding Protein A, subunit A"/>
    <property type="match status" value="1"/>
</dbReference>
<gene>
    <name evidence="2" type="ORF">ILUMI_10703</name>
</gene>
<dbReference type="SUPFAM" id="SSF56436">
    <property type="entry name" value="C-type lectin-like"/>
    <property type="match status" value="1"/>
</dbReference>
<sequence length="443" mass="51632">MEDNLLSLYKFMDFSSFKSFNLNLMKYRRAELNCSEHLYVLPEDIKEISMRRFNFISKDKSSCNNQSKPIRIQGVSYTVFFNKLPYAYAERYCAQSNSRLADLQQHQQKEILILLRKQFQNCHITDLWSGNNGRKTPSCPTIHINTTNITNHYGKLCLRKFGFICQYGCPDFQNDKTHKYSIWTCKYTQKIKTCNIKCKGSTILVGTNSLLCNKNNWVTSSNIPVHFPNCLDVKDFENEFMNTFSKLKKEHNGFLFVFDKSSSGHEQNHEKQLDFMEVVLEVFPPSKYFPTGLILFDENVYVQIFYNETDICKVKEVLHHLKHGKQVFKSDSSLYFYKKPLIEAQKQIETIQFNKKTTIFFVTNHMNGGGSFANITKKLKRNHTIFSVGYGFDGIGERNTLASVASKNLLTYTFKNTKQLRSAMNLIKQHHGKKHKCKHPNNI</sequence>
<dbReference type="PROSITE" id="PS50234">
    <property type="entry name" value="VWFA"/>
    <property type="match status" value="1"/>
</dbReference>
<evidence type="ECO:0000259" key="1">
    <source>
        <dbReference type="PROSITE" id="PS50234"/>
    </source>
</evidence>
<keyword evidence="3" id="KW-1185">Reference proteome</keyword>
<dbReference type="SUPFAM" id="SSF53300">
    <property type="entry name" value="vWA-like"/>
    <property type="match status" value="1"/>
</dbReference>
<evidence type="ECO:0000313" key="2">
    <source>
        <dbReference type="EMBL" id="KAF2895472.1"/>
    </source>
</evidence>
<dbReference type="InterPro" id="IPR036465">
    <property type="entry name" value="vWFA_dom_sf"/>
</dbReference>
<accession>A0A8K0D1W7</accession>
<proteinExistence type="predicted"/>
<dbReference type="Proteomes" id="UP000801492">
    <property type="component" value="Unassembled WGS sequence"/>
</dbReference>
<dbReference type="InterPro" id="IPR016186">
    <property type="entry name" value="C-type_lectin-like/link_sf"/>
</dbReference>
<protein>
    <recommendedName>
        <fullName evidence="1">VWFA domain-containing protein</fullName>
    </recommendedName>
</protein>
<dbReference type="EMBL" id="VTPC01005889">
    <property type="protein sequence ID" value="KAF2895472.1"/>
    <property type="molecule type" value="Genomic_DNA"/>
</dbReference>
<comment type="caution">
    <text evidence="2">The sequence shown here is derived from an EMBL/GenBank/DDBJ whole genome shotgun (WGS) entry which is preliminary data.</text>
</comment>
<dbReference type="Gene3D" id="3.40.50.410">
    <property type="entry name" value="von Willebrand factor, type A domain"/>
    <property type="match status" value="1"/>
</dbReference>
<dbReference type="AlphaFoldDB" id="A0A8K0D1W7"/>
<organism evidence="2 3">
    <name type="scientific">Ignelater luminosus</name>
    <name type="common">Cucubano</name>
    <name type="synonym">Pyrophorus luminosus</name>
    <dbReference type="NCBI Taxonomy" id="2038154"/>
    <lineage>
        <taxon>Eukaryota</taxon>
        <taxon>Metazoa</taxon>
        <taxon>Ecdysozoa</taxon>
        <taxon>Arthropoda</taxon>
        <taxon>Hexapoda</taxon>
        <taxon>Insecta</taxon>
        <taxon>Pterygota</taxon>
        <taxon>Neoptera</taxon>
        <taxon>Endopterygota</taxon>
        <taxon>Coleoptera</taxon>
        <taxon>Polyphaga</taxon>
        <taxon>Elateriformia</taxon>
        <taxon>Elateroidea</taxon>
        <taxon>Elateridae</taxon>
        <taxon>Agrypninae</taxon>
        <taxon>Pyrophorini</taxon>
        <taxon>Ignelater</taxon>
    </lineage>
</organism>
<dbReference type="InterPro" id="IPR002035">
    <property type="entry name" value="VWF_A"/>
</dbReference>
<dbReference type="GO" id="GO:0032991">
    <property type="term" value="C:protein-containing complex"/>
    <property type="evidence" value="ECO:0007669"/>
    <property type="project" value="UniProtKB-ARBA"/>
</dbReference>
<reference evidence="2" key="1">
    <citation type="submission" date="2019-08" db="EMBL/GenBank/DDBJ databases">
        <title>The genome of the North American firefly Photinus pyralis.</title>
        <authorList>
            <consortium name="Photinus pyralis genome working group"/>
            <person name="Fallon T.R."/>
            <person name="Sander Lower S.E."/>
            <person name="Weng J.-K."/>
        </authorList>
    </citation>
    <scope>NUCLEOTIDE SEQUENCE</scope>
    <source>
        <strain evidence="2">TRF0915ILg1</strain>
        <tissue evidence="2">Whole body</tissue>
    </source>
</reference>
<feature type="domain" description="VWFA" evidence="1">
    <location>
        <begin position="253"/>
        <end position="427"/>
    </location>
</feature>
<dbReference type="Pfam" id="PF00092">
    <property type="entry name" value="VWA"/>
    <property type="match status" value="1"/>
</dbReference>
<dbReference type="OrthoDB" id="6356110at2759"/>
<name>A0A8K0D1W7_IGNLU</name>